<dbReference type="InterPro" id="IPR006431">
    <property type="entry name" value="Phage_tape_meas_C"/>
</dbReference>
<dbReference type="Proteomes" id="UP000239504">
    <property type="component" value="Unassembled WGS sequence"/>
</dbReference>
<dbReference type="Pfam" id="PF09718">
    <property type="entry name" value="Tape_meas_lam_C"/>
    <property type="match status" value="1"/>
</dbReference>
<proteinExistence type="predicted"/>
<dbReference type="AlphaFoldDB" id="A0A2S7K418"/>
<keyword evidence="3" id="KW-1185">Reference proteome</keyword>
<sequence length="181" mass="19012">MEAAMPEHVNVTVNTADIEEGAAEIEKLARERIAPAAALIDEAFATAAHSIQSNLARAAERGELSFKKLTGALLKDLRRFAINSLVRQPVHNLVSNALGNVFGGGRANGGFVTPRQSYLVGERGPELFTPSGAGNVRPLGASGMTVNISLPGVADVQSFKRSETQLAAALARAVGRGQRNL</sequence>
<evidence type="ECO:0000313" key="2">
    <source>
        <dbReference type="EMBL" id="PQA87245.1"/>
    </source>
</evidence>
<name>A0A2S7K418_9PROT</name>
<gene>
    <name evidence="2" type="ORF">CW354_12490</name>
</gene>
<evidence type="ECO:0000313" key="3">
    <source>
        <dbReference type="Proteomes" id="UP000239504"/>
    </source>
</evidence>
<protein>
    <submittedName>
        <fullName evidence="2">Phage tail tape measure protein</fullName>
    </submittedName>
</protein>
<feature type="domain" description="Bacteriophage tail tape measure C-terminal" evidence="1">
    <location>
        <begin position="34"/>
        <end position="90"/>
    </location>
</feature>
<comment type="caution">
    <text evidence="2">The sequence shown here is derived from an EMBL/GenBank/DDBJ whole genome shotgun (WGS) entry which is preliminary data.</text>
</comment>
<organism evidence="2 3">
    <name type="scientific">Hyphococcus luteus</name>
    <dbReference type="NCBI Taxonomy" id="2058213"/>
    <lineage>
        <taxon>Bacteria</taxon>
        <taxon>Pseudomonadati</taxon>
        <taxon>Pseudomonadota</taxon>
        <taxon>Alphaproteobacteria</taxon>
        <taxon>Parvularculales</taxon>
        <taxon>Parvularculaceae</taxon>
        <taxon>Hyphococcus</taxon>
    </lineage>
</organism>
<reference evidence="2 3" key="1">
    <citation type="submission" date="2017-12" db="EMBL/GenBank/DDBJ databases">
        <authorList>
            <person name="Hurst M.R.H."/>
        </authorList>
    </citation>
    <scope>NUCLEOTIDE SEQUENCE [LARGE SCALE GENOMIC DNA]</scope>
    <source>
        <strain evidence="2 3">SY-3-19</strain>
    </source>
</reference>
<accession>A0A2S7K418</accession>
<dbReference type="EMBL" id="PJCH01000009">
    <property type="protein sequence ID" value="PQA87245.1"/>
    <property type="molecule type" value="Genomic_DNA"/>
</dbReference>
<dbReference type="OrthoDB" id="7996304at2"/>
<evidence type="ECO:0000259" key="1">
    <source>
        <dbReference type="Pfam" id="PF09718"/>
    </source>
</evidence>